<organism evidence="1 2">
    <name type="scientific">Candidatus Bilophila faecipullorum</name>
    <dbReference type="NCBI Taxonomy" id="2838482"/>
    <lineage>
        <taxon>Bacteria</taxon>
        <taxon>Pseudomonadati</taxon>
        <taxon>Thermodesulfobacteriota</taxon>
        <taxon>Desulfovibrionia</taxon>
        <taxon>Desulfovibrionales</taxon>
        <taxon>Desulfovibrionaceae</taxon>
        <taxon>Bilophila</taxon>
    </lineage>
</organism>
<comment type="caution">
    <text evidence="1">The sequence shown here is derived from an EMBL/GenBank/DDBJ whole genome shotgun (WGS) entry which is preliminary data.</text>
</comment>
<gene>
    <name evidence="1" type="ORF">H9874_09215</name>
</gene>
<accession>A0A9D1R1H7</accession>
<dbReference type="Proteomes" id="UP000824264">
    <property type="component" value="Unassembled WGS sequence"/>
</dbReference>
<dbReference type="InterPro" id="IPR009951">
    <property type="entry name" value="Host-nuc_inhib_Gam"/>
</dbReference>
<dbReference type="GO" id="GO:0003690">
    <property type="term" value="F:double-stranded DNA binding"/>
    <property type="evidence" value="ECO:0007669"/>
    <property type="project" value="InterPro"/>
</dbReference>
<dbReference type="AlphaFoldDB" id="A0A9D1R1H7"/>
<evidence type="ECO:0000313" key="2">
    <source>
        <dbReference type="Proteomes" id="UP000824264"/>
    </source>
</evidence>
<protein>
    <submittedName>
        <fullName evidence="1">Host-nuclease inhibitor Gam family protein</fullName>
    </submittedName>
</protein>
<dbReference type="EMBL" id="DXGI01000349">
    <property type="protein sequence ID" value="HIW79307.1"/>
    <property type="molecule type" value="Genomic_DNA"/>
</dbReference>
<dbReference type="SUPFAM" id="SSF161266">
    <property type="entry name" value="Gam-like"/>
    <property type="match status" value="1"/>
</dbReference>
<dbReference type="GO" id="GO:0042262">
    <property type="term" value="P:DNA protection"/>
    <property type="evidence" value="ECO:0007669"/>
    <property type="project" value="InterPro"/>
</dbReference>
<reference evidence="1" key="1">
    <citation type="journal article" date="2021" name="PeerJ">
        <title>Extensive microbial diversity within the chicken gut microbiome revealed by metagenomics and culture.</title>
        <authorList>
            <person name="Gilroy R."/>
            <person name="Ravi A."/>
            <person name="Getino M."/>
            <person name="Pursley I."/>
            <person name="Horton D.L."/>
            <person name="Alikhan N.F."/>
            <person name="Baker D."/>
            <person name="Gharbi K."/>
            <person name="Hall N."/>
            <person name="Watson M."/>
            <person name="Adriaenssens E.M."/>
            <person name="Foster-Nyarko E."/>
            <person name="Jarju S."/>
            <person name="Secka A."/>
            <person name="Antonio M."/>
            <person name="Oren A."/>
            <person name="Chaudhuri R.R."/>
            <person name="La Ragione R."/>
            <person name="Hildebrand F."/>
            <person name="Pallen M.J."/>
        </authorList>
    </citation>
    <scope>NUCLEOTIDE SEQUENCE</scope>
    <source>
        <strain evidence="1">ChiSxjej5B17-1746</strain>
    </source>
</reference>
<sequence length="177" mass="19801">MPRVKPNLSPVTFPVHSLEDVDAALAQIAARKRQIDLINLGTAEHIDEIKTRAAAETEPIRLEIAALELAIGRFAEASKAELFNKKKSVQLQFGIVGFRASSKLKTLRKWTFERVLATLRDTGMRDYIRVKEEVDKEKLKGLAPETLAGIGCAVVQEDVFYYELPEQPEPETQPSTL</sequence>
<reference evidence="1" key="2">
    <citation type="submission" date="2021-04" db="EMBL/GenBank/DDBJ databases">
        <authorList>
            <person name="Gilroy R."/>
        </authorList>
    </citation>
    <scope>NUCLEOTIDE SEQUENCE</scope>
    <source>
        <strain evidence="1">ChiSxjej5B17-1746</strain>
    </source>
</reference>
<name>A0A9D1R1H7_9BACT</name>
<evidence type="ECO:0000313" key="1">
    <source>
        <dbReference type="EMBL" id="HIW79307.1"/>
    </source>
</evidence>
<dbReference type="Gene3D" id="1.20.5.170">
    <property type="match status" value="1"/>
</dbReference>
<proteinExistence type="predicted"/>
<dbReference type="Pfam" id="PF07352">
    <property type="entry name" value="Phage_Mu_Gam"/>
    <property type="match status" value="1"/>
</dbReference>